<sequence>MFNSIDSLEGIITEVEEELLSAKRYKLYSDNWTKELPSLGGVYIIRNEEQVVYVGETANIKDRMHKDMRNTQNHTIRRNIGKYHFSEQTEYYPASSKKKFASSIEELVDQHCKNNLTVSAVVVYVGRLEVEEFLIIKYEPIYNSKSNGRSLK</sequence>
<protein>
    <submittedName>
        <fullName evidence="2">GIY-YIG nuclease family protein</fullName>
    </submittedName>
</protein>
<proteinExistence type="predicted"/>
<feature type="domain" description="GIY-YIG" evidence="1">
    <location>
        <begin position="38"/>
        <end position="144"/>
    </location>
</feature>
<dbReference type="SUPFAM" id="SSF82771">
    <property type="entry name" value="GIY-YIG endonuclease"/>
    <property type="match status" value="1"/>
</dbReference>
<gene>
    <name evidence="2" type="ORF">P5G65_24155</name>
</gene>
<comment type="caution">
    <text evidence="2">The sequence shown here is derived from an EMBL/GenBank/DDBJ whole genome shotgun (WGS) entry which is preliminary data.</text>
</comment>
<dbReference type="Pfam" id="PF20815">
    <property type="entry name" value="GIY_YIG_2"/>
    <property type="match status" value="1"/>
</dbReference>
<dbReference type="InterPro" id="IPR049311">
    <property type="entry name" value="GIY_YIG_cat"/>
</dbReference>
<evidence type="ECO:0000313" key="3">
    <source>
        <dbReference type="Proteomes" id="UP001355653"/>
    </source>
</evidence>
<evidence type="ECO:0000313" key="2">
    <source>
        <dbReference type="EMBL" id="MEB4796998.1"/>
    </source>
</evidence>
<organism evidence="2 3">
    <name type="scientific">Paenibacillus chondroitinus</name>
    <dbReference type="NCBI Taxonomy" id="59842"/>
    <lineage>
        <taxon>Bacteria</taxon>
        <taxon>Bacillati</taxon>
        <taxon>Bacillota</taxon>
        <taxon>Bacilli</taxon>
        <taxon>Bacillales</taxon>
        <taxon>Paenibacillaceae</taxon>
        <taxon>Paenibacillus</taxon>
    </lineage>
</organism>
<evidence type="ECO:0000259" key="1">
    <source>
        <dbReference type="PROSITE" id="PS50164"/>
    </source>
</evidence>
<name>A0ABU6DJ39_9BACL</name>
<dbReference type="Proteomes" id="UP001355653">
    <property type="component" value="Unassembled WGS sequence"/>
</dbReference>
<reference evidence="2 3" key="1">
    <citation type="submission" date="2023-03" db="EMBL/GenBank/DDBJ databases">
        <title>Bacillus Genome Sequencing.</title>
        <authorList>
            <person name="Dunlap C."/>
        </authorList>
    </citation>
    <scope>NUCLEOTIDE SEQUENCE [LARGE SCALE GENOMIC DNA]</scope>
    <source>
        <strain evidence="2 3">NRS-1351</strain>
    </source>
</reference>
<dbReference type="SMART" id="SM00465">
    <property type="entry name" value="GIYc"/>
    <property type="match status" value="1"/>
</dbReference>
<dbReference type="PROSITE" id="PS50164">
    <property type="entry name" value="GIY_YIG"/>
    <property type="match status" value="1"/>
</dbReference>
<keyword evidence="3" id="KW-1185">Reference proteome</keyword>
<dbReference type="EMBL" id="JAROBY010000041">
    <property type="protein sequence ID" value="MEB4796998.1"/>
    <property type="molecule type" value="Genomic_DNA"/>
</dbReference>
<accession>A0ABU6DJ39</accession>
<dbReference type="Gene3D" id="3.40.1440.10">
    <property type="entry name" value="GIY-YIG endonuclease"/>
    <property type="match status" value="1"/>
</dbReference>
<dbReference type="InterPro" id="IPR035901">
    <property type="entry name" value="GIY-YIG_endonuc_sf"/>
</dbReference>
<dbReference type="RefSeq" id="WP_127458041.1">
    <property type="nucleotide sequence ID" value="NZ_JAROBY010000041.1"/>
</dbReference>
<dbReference type="InterPro" id="IPR000305">
    <property type="entry name" value="GIY-YIG_endonuc"/>
</dbReference>